<name>A0AA38XE04_9EURO</name>
<keyword evidence="6" id="KW-0539">Nucleus</keyword>
<dbReference type="EMBL" id="JAPDRK010000006">
    <property type="protein sequence ID" value="KAJ9611619.1"/>
    <property type="molecule type" value="Genomic_DNA"/>
</dbReference>
<feature type="compositionally biased region" description="Basic and acidic residues" evidence="7">
    <location>
        <begin position="23"/>
        <end position="32"/>
    </location>
</feature>
<evidence type="ECO:0000256" key="3">
    <source>
        <dbReference type="ARBA" id="ARBA00022737"/>
    </source>
</evidence>
<protein>
    <recommendedName>
        <fullName evidence="8">Xylanolytic transcriptional activator regulatory domain-containing protein</fullName>
    </recommendedName>
</protein>
<dbReference type="GO" id="GO:0000981">
    <property type="term" value="F:DNA-binding transcription factor activity, RNA polymerase II-specific"/>
    <property type="evidence" value="ECO:0007669"/>
    <property type="project" value="InterPro"/>
</dbReference>
<dbReference type="InterPro" id="IPR051059">
    <property type="entry name" value="VerF-like"/>
</dbReference>
<dbReference type="PANTHER" id="PTHR40626">
    <property type="entry name" value="MIP31509P"/>
    <property type="match status" value="1"/>
</dbReference>
<reference evidence="9" key="1">
    <citation type="submission" date="2022-10" db="EMBL/GenBank/DDBJ databases">
        <title>Culturing micro-colonial fungi from biological soil crusts in the Mojave desert and describing Neophaeococcomyces mojavensis, and introducing the new genera and species Taxawa tesnikishii.</title>
        <authorList>
            <person name="Kurbessoian T."/>
            <person name="Stajich J.E."/>
        </authorList>
    </citation>
    <scope>NUCLEOTIDE SEQUENCE</scope>
    <source>
        <strain evidence="9">TK_41</strain>
    </source>
</reference>
<feature type="domain" description="Xylanolytic transcriptional activator regulatory" evidence="8">
    <location>
        <begin position="192"/>
        <end position="392"/>
    </location>
</feature>
<evidence type="ECO:0000313" key="10">
    <source>
        <dbReference type="Proteomes" id="UP001172673"/>
    </source>
</evidence>
<gene>
    <name evidence="9" type="ORF">H2200_004803</name>
</gene>
<comment type="caution">
    <text evidence="9">The sequence shown here is derived from an EMBL/GenBank/DDBJ whole genome shotgun (WGS) entry which is preliminary data.</text>
</comment>
<keyword evidence="10" id="KW-1185">Reference proteome</keyword>
<evidence type="ECO:0000256" key="4">
    <source>
        <dbReference type="ARBA" id="ARBA00022771"/>
    </source>
</evidence>
<accession>A0AA38XE04</accession>
<keyword evidence="4" id="KW-0863">Zinc-finger</keyword>
<dbReference type="GO" id="GO:0008270">
    <property type="term" value="F:zinc ion binding"/>
    <property type="evidence" value="ECO:0007669"/>
    <property type="project" value="UniProtKB-KW"/>
</dbReference>
<evidence type="ECO:0000256" key="2">
    <source>
        <dbReference type="ARBA" id="ARBA00022723"/>
    </source>
</evidence>
<dbReference type="GO" id="GO:0006351">
    <property type="term" value="P:DNA-templated transcription"/>
    <property type="evidence" value="ECO:0007669"/>
    <property type="project" value="InterPro"/>
</dbReference>
<evidence type="ECO:0000256" key="1">
    <source>
        <dbReference type="ARBA" id="ARBA00004123"/>
    </source>
</evidence>
<evidence type="ECO:0000256" key="7">
    <source>
        <dbReference type="SAM" id="MobiDB-lite"/>
    </source>
</evidence>
<dbReference type="Proteomes" id="UP001172673">
    <property type="component" value="Unassembled WGS sequence"/>
</dbReference>
<comment type="subcellular location">
    <subcellularLocation>
        <location evidence="1">Nucleus</location>
    </subcellularLocation>
</comment>
<dbReference type="GO" id="GO:0005634">
    <property type="term" value="C:nucleus"/>
    <property type="evidence" value="ECO:0007669"/>
    <property type="project" value="UniProtKB-SubCell"/>
</dbReference>
<feature type="compositionally biased region" description="Acidic residues" evidence="7">
    <location>
        <begin position="65"/>
        <end position="79"/>
    </location>
</feature>
<evidence type="ECO:0000313" key="9">
    <source>
        <dbReference type="EMBL" id="KAJ9611619.1"/>
    </source>
</evidence>
<dbReference type="AlphaFoldDB" id="A0AA38XE04"/>
<dbReference type="GO" id="GO:0000978">
    <property type="term" value="F:RNA polymerase II cis-regulatory region sequence-specific DNA binding"/>
    <property type="evidence" value="ECO:0007669"/>
    <property type="project" value="InterPro"/>
</dbReference>
<evidence type="ECO:0000256" key="5">
    <source>
        <dbReference type="ARBA" id="ARBA00022833"/>
    </source>
</evidence>
<evidence type="ECO:0000256" key="6">
    <source>
        <dbReference type="ARBA" id="ARBA00023242"/>
    </source>
</evidence>
<keyword evidence="2" id="KW-0479">Metal-binding</keyword>
<feature type="region of interest" description="Disordered" evidence="7">
    <location>
        <begin position="1"/>
        <end position="86"/>
    </location>
</feature>
<proteinExistence type="predicted"/>
<keyword evidence="5" id="KW-0862">Zinc</keyword>
<evidence type="ECO:0000259" key="8">
    <source>
        <dbReference type="Pfam" id="PF04082"/>
    </source>
</evidence>
<sequence>MRSRNSLHPLSGVRQGMRPIPQRIHEGPRPQSRDAIPIHHLLNAPDGDDLAPRFPIRDSPSGGAGDDDDAAINEAEDSSEASHWSEDYEQNDVFVGAPMPDFDGVNFDSFFGGFESLTFGSYPLQNDMSQITSGSGIVSPSAMALEARAYEIRQILLNSLGRFATEYPENTQLSLIASNIELLTHIEIDHCLNSYFNCYHRHCPFLHRPTFQPTLVPEALLLGCVALGAMYSDPVKVAWMKSLLDVIEHYIFSLQAVRDEYFCTNGYLQVPDDEALNYHFQTFQGAYLFVIVQYFSGNLAGRRRARRQRYTTILNMARYFGLPNAQHPTILAIPDEVAFQRWVRNESRIRTMNVLLALDSAMGIFNNVPPRINYCELDLQLSCHPEAFELSSYVDMLQRSTFPRLRMKLIDAFQKLFVDPSELKVAYQHELLCCWDMLSLIHVLYTHCWQHLFGNPLHRLSPTSLTPEPQSVYEPMKTALANWKTLWDDIRAKLTRAAVVDMGFETSADSYWTLVRMIVMKFEYKKGTNSTTSSANGAGTQYTAQTITKRELGPSDDGLSESSLNSRSVRGLSPSLDFMPLEADCDSQGAHLRRILSR</sequence>
<keyword evidence="3" id="KW-0677">Repeat</keyword>
<dbReference type="InterPro" id="IPR007219">
    <property type="entry name" value="XnlR_reg_dom"/>
</dbReference>
<dbReference type="Pfam" id="PF04082">
    <property type="entry name" value="Fungal_trans"/>
    <property type="match status" value="1"/>
</dbReference>
<dbReference type="CDD" id="cd12148">
    <property type="entry name" value="fungal_TF_MHR"/>
    <property type="match status" value="1"/>
</dbReference>
<organism evidence="9 10">
    <name type="scientific">Cladophialophora chaetospira</name>
    <dbReference type="NCBI Taxonomy" id="386627"/>
    <lineage>
        <taxon>Eukaryota</taxon>
        <taxon>Fungi</taxon>
        <taxon>Dikarya</taxon>
        <taxon>Ascomycota</taxon>
        <taxon>Pezizomycotina</taxon>
        <taxon>Eurotiomycetes</taxon>
        <taxon>Chaetothyriomycetidae</taxon>
        <taxon>Chaetothyriales</taxon>
        <taxon>Herpotrichiellaceae</taxon>
        <taxon>Cladophialophora</taxon>
    </lineage>
</organism>
<dbReference type="PANTHER" id="PTHR40626:SF3">
    <property type="entry name" value="TRANSCRIPTION FACTOR WITH C2H2 AND ZN(2)-CYS(6) DNA BINDING DOMAIN (EUROFUNG)-RELATED"/>
    <property type="match status" value="1"/>
</dbReference>
<dbReference type="GO" id="GO:0000785">
    <property type="term" value="C:chromatin"/>
    <property type="evidence" value="ECO:0007669"/>
    <property type="project" value="TreeGrafter"/>
</dbReference>